<reference evidence="3" key="1">
    <citation type="submission" date="2016-10" db="EMBL/GenBank/DDBJ databases">
        <authorList>
            <person name="Varghese N."/>
            <person name="Submissions S."/>
        </authorList>
    </citation>
    <scope>NUCLEOTIDE SEQUENCE [LARGE SCALE GENOMIC DNA]</scope>
    <source>
        <strain evidence="3">CGMCC 1.6199</strain>
    </source>
</reference>
<dbReference type="InterPro" id="IPR037208">
    <property type="entry name" value="Spo0E-like_sf"/>
</dbReference>
<evidence type="ECO:0000256" key="1">
    <source>
        <dbReference type="SAM" id="MobiDB-lite"/>
    </source>
</evidence>
<dbReference type="GO" id="GO:0046983">
    <property type="term" value="F:protein dimerization activity"/>
    <property type="evidence" value="ECO:0007669"/>
    <property type="project" value="InterPro"/>
</dbReference>
<dbReference type="OrthoDB" id="2692170at2"/>
<dbReference type="GO" id="GO:0043937">
    <property type="term" value="P:regulation of sporulation"/>
    <property type="evidence" value="ECO:0007669"/>
    <property type="project" value="InterPro"/>
</dbReference>
<protein>
    <submittedName>
        <fullName evidence="2">Spo0E like sporulation regulatory protein</fullName>
    </submittedName>
</protein>
<dbReference type="InterPro" id="IPR018540">
    <property type="entry name" value="Spo0E-like"/>
</dbReference>
<dbReference type="EMBL" id="FNHF01000001">
    <property type="protein sequence ID" value="SDL79544.1"/>
    <property type="molecule type" value="Genomic_DNA"/>
</dbReference>
<dbReference type="InterPro" id="IPR036638">
    <property type="entry name" value="HLH_DNA-bd_sf"/>
</dbReference>
<keyword evidence="3" id="KW-1185">Reference proteome</keyword>
<evidence type="ECO:0000313" key="2">
    <source>
        <dbReference type="EMBL" id="SDL79544.1"/>
    </source>
</evidence>
<organism evidence="2 3">
    <name type="scientific">Sediminibacillus halophilus</name>
    <dbReference type="NCBI Taxonomy" id="482461"/>
    <lineage>
        <taxon>Bacteria</taxon>
        <taxon>Bacillati</taxon>
        <taxon>Bacillota</taxon>
        <taxon>Bacilli</taxon>
        <taxon>Bacillales</taxon>
        <taxon>Bacillaceae</taxon>
        <taxon>Sediminibacillus</taxon>
    </lineage>
</organism>
<dbReference type="RefSeq" id="WP_074597534.1">
    <property type="nucleotide sequence ID" value="NZ_FNHF01000001.1"/>
</dbReference>
<accession>A0A1G9MZK0</accession>
<sequence>MEDSQSLLEKIEYLRNKMTKVALRKGFTSSESISLSQELDHLLNTYEKSKPTKNRLQKNERALSSNKKSGIRRRR</sequence>
<gene>
    <name evidence="2" type="ORF">SAMN05216244_0786</name>
</gene>
<dbReference type="Proteomes" id="UP000182347">
    <property type="component" value="Unassembled WGS sequence"/>
</dbReference>
<feature type="region of interest" description="Disordered" evidence="1">
    <location>
        <begin position="46"/>
        <end position="75"/>
    </location>
</feature>
<dbReference type="Gene3D" id="4.10.280.10">
    <property type="entry name" value="Helix-loop-helix DNA-binding domain"/>
    <property type="match status" value="1"/>
</dbReference>
<dbReference type="Pfam" id="PF09388">
    <property type="entry name" value="SpoOE-like"/>
    <property type="match status" value="1"/>
</dbReference>
<name>A0A1G9MZK0_9BACI</name>
<dbReference type="AlphaFoldDB" id="A0A1G9MZK0"/>
<evidence type="ECO:0000313" key="3">
    <source>
        <dbReference type="Proteomes" id="UP000182347"/>
    </source>
</evidence>
<proteinExistence type="predicted"/>
<dbReference type="SUPFAM" id="SSF140500">
    <property type="entry name" value="BAS1536-like"/>
    <property type="match status" value="1"/>
</dbReference>